<dbReference type="NCBIfam" id="TIGR03004">
    <property type="entry name" value="ectoine_ehuC"/>
    <property type="match status" value="1"/>
</dbReference>
<feature type="domain" description="ABC transmembrane type-1" evidence="10">
    <location>
        <begin position="41"/>
        <end position="226"/>
    </location>
</feature>
<keyword evidence="8 9" id="KW-0472">Membrane</keyword>
<feature type="transmembrane region" description="Helical" evidence="9">
    <location>
        <begin position="47"/>
        <end position="69"/>
    </location>
</feature>
<gene>
    <name evidence="11" type="primary">ehuC</name>
    <name evidence="11" type="ORF">Q9L42_009710</name>
</gene>
<dbReference type="PROSITE" id="PS50928">
    <property type="entry name" value="ABC_TM1"/>
    <property type="match status" value="1"/>
</dbReference>
<dbReference type="SUPFAM" id="SSF161098">
    <property type="entry name" value="MetI-like"/>
    <property type="match status" value="1"/>
</dbReference>
<name>A0AAU7NZF8_9GAMM</name>
<protein>
    <submittedName>
        <fullName evidence="11">Ectoine/hydroxyectoine ABC transporter permease subunit EhuC</fullName>
    </submittedName>
</protein>
<dbReference type="InterPro" id="IPR010065">
    <property type="entry name" value="AA_ABC_transptr_permease_3TM"/>
</dbReference>
<keyword evidence="5 9" id="KW-0812">Transmembrane</keyword>
<dbReference type="InterPro" id="IPR043429">
    <property type="entry name" value="ArtM/GltK/GlnP/TcyL/YhdX-like"/>
</dbReference>
<comment type="subcellular location">
    <subcellularLocation>
        <location evidence="1">Cell inner membrane</location>
        <topology evidence="1">Multi-pass membrane protein</topology>
    </subcellularLocation>
    <subcellularLocation>
        <location evidence="9">Cell membrane</location>
        <topology evidence="9">Multi-pass membrane protein</topology>
    </subcellularLocation>
</comment>
<dbReference type="NCBIfam" id="TIGR01726">
    <property type="entry name" value="HEQRo_perm_3TM"/>
    <property type="match status" value="1"/>
</dbReference>
<sequence>MAGSDKPLPWLTFGFAGVTVLLVLSAFTDLRPLLPELLRGLKVTVLITLGAALLAVLLGLTAAVAKLYAPRPIRWLSVLYVEVFRGTSALVQLFWLFFVLPLFGLTLSAYTVGIVALGLNIGAYGAEVIRGAILSVPRGQWEAAGALNMSRMTALRRIILPQAFPAMIPPWGNLFIELLKATALVSLITLDDLSFKAQQLNQSTLRTMEVFSLTLLFYLGLAFIITAGMRWLERRVGRSHSRRGRSL</sequence>
<evidence type="ECO:0000256" key="9">
    <source>
        <dbReference type="RuleBase" id="RU363032"/>
    </source>
</evidence>
<reference evidence="11 12" key="1">
    <citation type="journal article" date="2024" name="Microbiology">
        <title>Methylomarinum rosea sp. nov., a novel halophilic methanotrophic bacterium from the hypersaline Lake Elton.</title>
        <authorList>
            <person name="Suleimanov R.Z."/>
            <person name="Oshkin I.Y."/>
            <person name="Danilova O.V."/>
            <person name="Suzina N.E."/>
            <person name="Dedysh S.N."/>
        </authorList>
    </citation>
    <scope>NUCLEOTIDE SEQUENCE [LARGE SCALE GENOMIC DNA]</scope>
    <source>
        <strain evidence="11 12">Ch1-1</strain>
    </source>
</reference>
<dbReference type="InterPro" id="IPR014342">
    <property type="entry name" value="Ectoine_EhuC"/>
</dbReference>
<evidence type="ECO:0000313" key="11">
    <source>
        <dbReference type="EMBL" id="XBS22384.1"/>
    </source>
</evidence>
<dbReference type="KEGG" id="mech:Q9L42_009710"/>
<dbReference type="Proteomes" id="UP001225378">
    <property type="component" value="Chromosome"/>
</dbReference>
<keyword evidence="6" id="KW-0029">Amino-acid transport</keyword>
<organism evidence="11 12">
    <name type="scientific">Methylomarinum roseum</name>
    <dbReference type="NCBI Taxonomy" id="3067653"/>
    <lineage>
        <taxon>Bacteria</taxon>
        <taxon>Pseudomonadati</taxon>
        <taxon>Pseudomonadota</taxon>
        <taxon>Gammaproteobacteria</taxon>
        <taxon>Methylococcales</taxon>
        <taxon>Methylococcaceae</taxon>
        <taxon>Methylomarinum</taxon>
    </lineage>
</organism>
<evidence type="ECO:0000256" key="2">
    <source>
        <dbReference type="ARBA" id="ARBA00010072"/>
    </source>
</evidence>
<evidence type="ECO:0000256" key="1">
    <source>
        <dbReference type="ARBA" id="ARBA00004429"/>
    </source>
</evidence>
<feature type="transmembrane region" description="Helical" evidence="9">
    <location>
        <begin position="210"/>
        <end position="232"/>
    </location>
</feature>
<evidence type="ECO:0000256" key="7">
    <source>
        <dbReference type="ARBA" id="ARBA00022989"/>
    </source>
</evidence>
<dbReference type="AlphaFoldDB" id="A0AAU7NZF8"/>
<evidence type="ECO:0000256" key="8">
    <source>
        <dbReference type="ARBA" id="ARBA00023136"/>
    </source>
</evidence>
<keyword evidence="7 9" id="KW-1133">Transmembrane helix</keyword>
<accession>A0AAU7NZF8</accession>
<evidence type="ECO:0000256" key="3">
    <source>
        <dbReference type="ARBA" id="ARBA00022448"/>
    </source>
</evidence>
<proteinExistence type="inferred from homology"/>
<dbReference type="Pfam" id="PF00528">
    <property type="entry name" value="BPD_transp_1"/>
    <property type="match status" value="1"/>
</dbReference>
<evidence type="ECO:0000313" key="12">
    <source>
        <dbReference type="Proteomes" id="UP001225378"/>
    </source>
</evidence>
<dbReference type="GO" id="GO:0043190">
    <property type="term" value="C:ATP-binding cassette (ABC) transporter complex"/>
    <property type="evidence" value="ECO:0007669"/>
    <property type="project" value="InterPro"/>
</dbReference>
<dbReference type="PANTHER" id="PTHR30614:SF0">
    <property type="entry name" value="L-CYSTINE TRANSPORT SYSTEM PERMEASE PROTEIN TCYL"/>
    <property type="match status" value="1"/>
</dbReference>
<evidence type="ECO:0000256" key="6">
    <source>
        <dbReference type="ARBA" id="ARBA00022970"/>
    </source>
</evidence>
<dbReference type="InterPro" id="IPR000515">
    <property type="entry name" value="MetI-like"/>
</dbReference>
<dbReference type="GO" id="GO:0006865">
    <property type="term" value="P:amino acid transport"/>
    <property type="evidence" value="ECO:0007669"/>
    <property type="project" value="UniProtKB-KW"/>
</dbReference>
<evidence type="ECO:0000256" key="4">
    <source>
        <dbReference type="ARBA" id="ARBA00022475"/>
    </source>
</evidence>
<dbReference type="GO" id="GO:0022857">
    <property type="term" value="F:transmembrane transporter activity"/>
    <property type="evidence" value="ECO:0007669"/>
    <property type="project" value="InterPro"/>
</dbReference>
<keyword evidence="3 9" id="KW-0813">Transport</keyword>
<dbReference type="EMBL" id="CP157743">
    <property type="protein sequence ID" value="XBS22384.1"/>
    <property type="molecule type" value="Genomic_DNA"/>
</dbReference>
<comment type="similarity">
    <text evidence="2">Belongs to the binding-protein-dependent transport system permease family. HisMQ subfamily.</text>
</comment>
<evidence type="ECO:0000259" key="10">
    <source>
        <dbReference type="PROSITE" id="PS50928"/>
    </source>
</evidence>
<dbReference type="Gene3D" id="1.10.3720.10">
    <property type="entry name" value="MetI-like"/>
    <property type="match status" value="1"/>
</dbReference>
<evidence type="ECO:0000256" key="5">
    <source>
        <dbReference type="ARBA" id="ARBA00022692"/>
    </source>
</evidence>
<keyword evidence="12" id="KW-1185">Reference proteome</keyword>
<dbReference type="CDD" id="cd06261">
    <property type="entry name" value="TM_PBP2"/>
    <property type="match status" value="1"/>
</dbReference>
<dbReference type="InterPro" id="IPR035906">
    <property type="entry name" value="MetI-like_sf"/>
</dbReference>
<dbReference type="PANTHER" id="PTHR30614">
    <property type="entry name" value="MEMBRANE COMPONENT OF AMINO ACID ABC TRANSPORTER"/>
    <property type="match status" value="1"/>
</dbReference>
<feature type="transmembrane region" description="Helical" evidence="9">
    <location>
        <begin position="90"/>
        <end position="110"/>
    </location>
</feature>
<keyword evidence="4" id="KW-1003">Cell membrane</keyword>
<dbReference type="RefSeq" id="WP_349432693.1">
    <property type="nucleotide sequence ID" value="NZ_CP157743.1"/>
</dbReference>
<feature type="transmembrane region" description="Helical" evidence="9">
    <location>
        <begin position="7"/>
        <end position="27"/>
    </location>
</feature>